<dbReference type="STRING" id="40148.A0A0E0BAU5"/>
<evidence type="ECO:0000259" key="2">
    <source>
        <dbReference type="Pfam" id="PF24570"/>
    </source>
</evidence>
<proteinExistence type="inferred from homology"/>
<evidence type="ECO:0000256" key="1">
    <source>
        <dbReference type="ARBA" id="ARBA00010846"/>
    </source>
</evidence>
<protein>
    <recommendedName>
        <fullName evidence="2">BPM/SPOP BACK domain-containing protein</fullName>
    </recommendedName>
</protein>
<dbReference type="GO" id="GO:0016567">
    <property type="term" value="P:protein ubiquitination"/>
    <property type="evidence" value="ECO:0007669"/>
    <property type="project" value="InterPro"/>
</dbReference>
<reference evidence="3" key="1">
    <citation type="submission" date="2015-04" db="UniProtKB">
        <authorList>
            <consortium name="EnsemblPlants"/>
        </authorList>
    </citation>
    <scope>IDENTIFICATION</scope>
</reference>
<dbReference type="Gramene" id="OGLUM10G10720.1">
    <property type="protein sequence ID" value="OGLUM10G10720.1"/>
    <property type="gene ID" value="OGLUM10G10720"/>
</dbReference>
<feature type="domain" description="BPM/SPOP BACK" evidence="2">
    <location>
        <begin position="23"/>
        <end position="77"/>
    </location>
</feature>
<dbReference type="EnsemblPlants" id="OGLUM10G10720.1">
    <property type="protein sequence ID" value="OGLUM10G10720.1"/>
    <property type="gene ID" value="OGLUM10G10720"/>
</dbReference>
<sequence length="140" mass="15818">MYGLQRLMLICEDRLCNHINTDSVAIMLVLAEKHHCIRLKEVCFQFLSSSTALVEFMESSDFLYFMRSCPTVLKDLIYNLPQVRVAKFGHGFLIAGGTYTRARGERGEGRGRRRGERSRGVAGQVTVASRGCPRRPSLPH</sequence>
<dbReference type="InterPro" id="IPR056423">
    <property type="entry name" value="BACK_BPM_SPOP"/>
</dbReference>
<comment type="similarity">
    <text evidence="1">Belongs to the Tdpoz family.</text>
</comment>
<dbReference type="InterPro" id="IPR045005">
    <property type="entry name" value="BPM1-6"/>
</dbReference>
<reference evidence="3" key="2">
    <citation type="submission" date="2018-05" db="EMBL/GenBank/DDBJ databases">
        <title>OgluRS3 (Oryza glumaepatula Reference Sequence Version 3).</title>
        <authorList>
            <person name="Zhang J."/>
            <person name="Kudrna D."/>
            <person name="Lee S."/>
            <person name="Talag J."/>
            <person name="Welchert J."/>
            <person name="Wing R.A."/>
        </authorList>
    </citation>
    <scope>NUCLEOTIDE SEQUENCE [LARGE SCALE GENOMIC DNA]</scope>
</reference>
<accession>A0A0E0BAU5</accession>
<evidence type="ECO:0000313" key="4">
    <source>
        <dbReference type="Proteomes" id="UP000026961"/>
    </source>
</evidence>
<name>A0A0E0BAU5_9ORYZ</name>
<dbReference type="eggNOG" id="KOG1987">
    <property type="taxonomic scope" value="Eukaryota"/>
</dbReference>
<keyword evidence="4" id="KW-1185">Reference proteome</keyword>
<dbReference type="PANTHER" id="PTHR26379">
    <property type="entry name" value="BTB/POZ AND MATH DOMAIN-CONTAINING PROTEIN 1"/>
    <property type="match status" value="1"/>
</dbReference>
<dbReference type="Gene3D" id="1.25.40.420">
    <property type="match status" value="1"/>
</dbReference>
<evidence type="ECO:0000313" key="3">
    <source>
        <dbReference type="EnsemblPlants" id="OGLUM10G10720.1"/>
    </source>
</evidence>
<dbReference type="Proteomes" id="UP000026961">
    <property type="component" value="Chromosome 10"/>
</dbReference>
<dbReference type="PANTHER" id="PTHR26379:SF382">
    <property type="entry name" value="OS10G0435900 PROTEIN"/>
    <property type="match status" value="1"/>
</dbReference>
<dbReference type="HOGENOM" id="CLU_1838244_0_0_1"/>
<dbReference type="AlphaFoldDB" id="A0A0E0BAU5"/>
<organism evidence="3">
    <name type="scientific">Oryza glumipatula</name>
    <dbReference type="NCBI Taxonomy" id="40148"/>
    <lineage>
        <taxon>Eukaryota</taxon>
        <taxon>Viridiplantae</taxon>
        <taxon>Streptophyta</taxon>
        <taxon>Embryophyta</taxon>
        <taxon>Tracheophyta</taxon>
        <taxon>Spermatophyta</taxon>
        <taxon>Magnoliopsida</taxon>
        <taxon>Liliopsida</taxon>
        <taxon>Poales</taxon>
        <taxon>Poaceae</taxon>
        <taxon>BOP clade</taxon>
        <taxon>Oryzoideae</taxon>
        <taxon>Oryzeae</taxon>
        <taxon>Oryzinae</taxon>
        <taxon>Oryza</taxon>
    </lineage>
</organism>
<dbReference type="Pfam" id="PF24570">
    <property type="entry name" value="BACK_BPM_SPOP"/>
    <property type="match status" value="1"/>
</dbReference>